<accession>A0AAE0UK59</accession>
<evidence type="ECO:0000256" key="6">
    <source>
        <dbReference type="SAM" id="MobiDB-lite"/>
    </source>
</evidence>
<evidence type="ECO:0000256" key="5">
    <source>
        <dbReference type="ARBA" id="ARBA00023179"/>
    </source>
</evidence>
<name>A0AAE0UK59_9TELE</name>
<evidence type="ECO:0008006" key="9">
    <source>
        <dbReference type="Google" id="ProtNLM"/>
    </source>
</evidence>
<feature type="region of interest" description="Disordered" evidence="6">
    <location>
        <begin position="1"/>
        <end position="32"/>
    </location>
</feature>
<dbReference type="GO" id="GO:0031013">
    <property type="term" value="F:troponin I binding"/>
    <property type="evidence" value="ECO:0007669"/>
    <property type="project" value="TreeGrafter"/>
</dbReference>
<dbReference type="PANTHER" id="PTHR11521:SF4">
    <property type="entry name" value="TROPONIN T, FAST SKELETAL MUSCLE"/>
    <property type="match status" value="1"/>
</dbReference>
<keyword evidence="3" id="KW-0597">Phosphoprotein</keyword>
<comment type="caution">
    <text evidence="7">The sequence shown here is derived from an EMBL/GenBank/DDBJ whole genome shotgun (WGS) entry which is preliminary data.</text>
</comment>
<keyword evidence="5" id="KW-0514">Muscle protein</keyword>
<evidence type="ECO:0000256" key="1">
    <source>
        <dbReference type="ARBA" id="ARBA00003363"/>
    </source>
</evidence>
<gene>
    <name evidence="7" type="ORF">QTP70_024331</name>
</gene>
<comment type="function">
    <text evidence="1">Troponin T is the tropomyosin-binding subunit of troponin, the thin filament regulatory complex which confers calcium-sensitivity to striated muscle actomyosin ATPase activity.</text>
</comment>
<evidence type="ECO:0000256" key="3">
    <source>
        <dbReference type="ARBA" id="ARBA00022553"/>
    </source>
</evidence>
<reference evidence="7" key="1">
    <citation type="submission" date="2023-06" db="EMBL/GenBank/DDBJ databases">
        <title>Male Hemibagrus guttatus genome.</title>
        <authorList>
            <person name="Bian C."/>
        </authorList>
    </citation>
    <scope>NUCLEOTIDE SEQUENCE</scope>
    <source>
        <strain evidence="7">Male_cb2023</strain>
        <tissue evidence="7">Muscle</tissue>
    </source>
</reference>
<dbReference type="FunFam" id="1.20.5.350:FF:000001">
    <property type="entry name" value="Troponin T, fast skeletal muscle"/>
    <property type="match status" value="1"/>
</dbReference>
<evidence type="ECO:0000256" key="2">
    <source>
        <dbReference type="ARBA" id="ARBA00008330"/>
    </source>
</evidence>
<keyword evidence="8" id="KW-1185">Reference proteome</keyword>
<dbReference type="GO" id="GO:0045214">
    <property type="term" value="P:sarcomere organization"/>
    <property type="evidence" value="ECO:0007669"/>
    <property type="project" value="TreeGrafter"/>
</dbReference>
<dbReference type="InterPro" id="IPR027707">
    <property type="entry name" value="TNNT"/>
</dbReference>
<dbReference type="GO" id="GO:0005861">
    <property type="term" value="C:troponin complex"/>
    <property type="evidence" value="ECO:0007669"/>
    <property type="project" value="InterPro"/>
</dbReference>
<keyword evidence="4" id="KW-0007">Acetylation</keyword>
<evidence type="ECO:0000256" key="4">
    <source>
        <dbReference type="ARBA" id="ARBA00022990"/>
    </source>
</evidence>
<evidence type="ECO:0000313" key="7">
    <source>
        <dbReference type="EMBL" id="KAK3509984.1"/>
    </source>
</evidence>
<comment type="similarity">
    <text evidence="2">Belongs to the troponin T family.</text>
</comment>
<dbReference type="Proteomes" id="UP001274896">
    <property type="component" value="Unassembled WGS sequence"/>
</dbReference>
<sequence>MGSNYSSYLQKADQKKGKKQTEREKKRKILADRRKPLNIDHLNEDKLRDKAKELWDWMYKLEFEKFDHIEKLKRQKYEVISLRNRIDELQKQKIRKGKFSKIEKDCSAIKWMVITLQYSLIGQAFTLCSYHTPYLALLKIS</sequence>
<dbReference type="GO" id="GO:0006937">
    <property type="term" value="P:regulation of muscle contraction"/>
    <property type="evidence" value="ECO:0007669"/>
    <property type="project" value="InterPro"/>
</dbReference>
<dbReference type="GO" id="GO:0005523">
    <property type="term" value="F:tropomyosin binding"/>
    <property type="evidence" value="ECO:0007669"/>
    <property type="project" value="TreeGrafter"/>
</dbReference>
<protein>
    <recommendedName>
        <fullName evidence="9">Troponin T</fullName>
    </recommendedName>
</protein>
<dbReference type="PANTHER" id="PTHR11521">
    <property type="entry name" value="TROPONIN T"/>
    <property type="match status" value="1"/>
</dbReference>
<dbReference type="AlphaFoldDB" id="A0AAE0UK59"/>
<organism evidence="7 8">
    <name type="scientific">Hemibagrus guttatus</name>
    <dbReference type="NCBI Taxonomy" id="175788"/>
    <lineage>
        <taxon>Eukaryota</taxon>
        <taxon>Metazoa</taxon>
        <taxon>Chordata</taxon>
        <taxon>Craniata</taxon>
        <taxon>Vertebrata</taxon>
        <taxon>Euteleostomi</taxon>
        <taxon>Actinopterygii</taxon>
        <taxon>Neopterygii</taxon>
        <taxon>Teleostei</taxon>
        <taxon>Ostariophysi</taxon>
        <taxon>Siluriformes</taxon>
        <taxon>Bagridae</taxon>
        <taxon>Hemibagrus</taxon>
    </lineage>
</organism>
<dbReference type="GO" id="GO:0030172">
    <property type="term" value="F:troponin C binding"/>
    <property type="evidence" value="ECO:0007669"/>
    <property type="project" value="TreeGrafter"/>
</dbReference>
<dbReference type="SUPFAM" id="SSF90250">
    <property type="entry name" value="Troponin coil-coiled subunits"/>
    <property type="match status" value="1"/>
</dbReference>
<dbReference type="InterPro" id="IPR038077">
    <property type="entry name" value="Troponin_sf"/>
</dbReference>
<dbReference type="InterPro" id="IPR001978">
    <property type="entry name" value="Troponin"/>
</dbReference>
<dbReference type="EMBL" id="JAUCMX010000026">
    <property type="protein sequence ID" value="KAK3509984.1"/>
    <property type="molecule type" value="Genomic_DNA"/>
</dbReference>
<evidence type="ECO:0000313" key="8">
    <source>
        <dbReference type="Proteomes" id="UP001274896"/>
    </source>
</evidence>
<proteinExistence type="inferred from homology"/>
<feature type="non-terminal residue" evidence="7">
    <location>
        <position position="141"/>
    </location>
</feature>
<feature type="compositionally biased region" description="Basic and acidic residues" evidence="6">
    <location>
        <begin position="12"/>
        <end position="32"/>
    </location>
</feature>
<dbReference type="GO" id="GO:0006936">
    <property type="term" value="P:muscle contraction"/>
    <property type="evidence" value="ECO:0007669"/>
    <property type="project" value="TreeGrafter"/>
</dbReference>
<dbReference type="Gene3D" id="1.20.5.350">
    <property type="match status" value="1"/>
</dbReference>
<dbReference type="Pfam" id="PF00992">
    <property type="entry name" value="Troponin"/>
    <property type="match status" value="1"/>
</dbReference>